<protein>
    <submittedName>
        <fullName evidence="2">Uncharacterized protein</fullName>
    </submittedName>
</protein>
<feature type="transmembrane region" description="Helical" evidence="1">
    <location>
        <begin position="99"/>
        <end position="117"/>
    </location>
</feature>
<reference evidence="2 3" key="1">
    <citation type="submission" date="2022-01" db="EMBL/GenBank/DDBJ databases">
        <title>Alkalihalobacillus sp. EGI L200015, a novel bacterium isolated from a salt lake sediment.</title>
        <authorList>
            <person name="Gao L."/>
            <person name="Fang B.-Z."/>
            <person name="Li W.-J."/>
        </authorList>
    </citation>
    <scope>NUCLEOTIDE SEQUENCE [LARGE SCALE GENOMIC DNA]</scope>
    <source>
        <strain evidence="2 3">KCTC 12718</strain>
    </source>
</reference>
<feature type="transmembrane region" description="Helical" evidence="1">
    <location>
        <begin position="77"/>
        <end position="93"/>
    </location>
</feature>
<gene>
    <name evidence="2" type="ORF">L2716_07675</name>
</gene>
<accession>A0ABS9H1U7</accession>
<dbReference type="RefSeq" id="WP_236333328.1">
    <property type="nucleotide sequence ID" value="NZ_JAKIJS010000001.1"/>
</dbReference>
<feature type="transmembrane region" description="Helical" evidence="1">
    <location>
        <begin position="43"/>
        <end position="65"/>
    </location>
</feature>
<name>A0ABS9H1U7_9BACL</name>
<keyword evidence="1" id="KW-1133">Transmembrane helix</keyword>
<sequence length="131" mass="15128">MYTRLMTLMIGYFSIYVVANEIPSSSFPEFRRWVISLIFEPFVFVSVSILGMTGIVAYGLLIKWLYNDIKGRGKRKWIENMSVLILCLVSLYFLFLMNIIVMASALLCAVFYGIISISQQRNFARRQDGVE</sequence>
<evidence type="ECO:0000313" key="3">
    <source>
        <dbReference type="Proteomes" id="UP001649381"/>
    </source>
</evidence>
<organism evidence="2 3">
    <name type="scientific">Pseudalkalibacillus berkeleyi</name>
    <dbReference type="NCBI Taxonomy" id="1069813"/>
    <lineage>
        <taxon>Bacteria</taxon>
        <taxon>Bacillati</taxon>
        <taxon>Bacillota</taxon>
        <taxon>Bacilli</taxon>
        <taxon>Bacillales</taxon>
        <taxon>Fictibacillaceae</taxon>
        <taxon>Pseudalkalibacillus</taxon>
    </lineage>
</organism>
<dbReference type="Proteomes" id="UP001649381">
    <property type="component" value="Unassembled WGS sequence"/>
</dbReference>
<keyword evidence="1" id="KW-0472">Membrane</keyword>
<keyword evidence="3" id="KW-1185">Reference proteome</keyword>
<evidence type="ECO:0000256" key="1">
    <source>
        <dbReference type="SAM" id="Phobius"/>
    </source>
</evidence>
<keyword evidence="1" id="KW-0812">Transmembrane</keyword>
<proteinExistence type="predicted"/>
<comment type="caution">
    <text evidence="2">The sequence shown here is derived from an EMBL/GenBank/DDBJ whole genome shotgun (WGS) entry which is preliminary data.</text>
</comment>
<dbReference type="EMBL" id="JAKIJS010000001">
    <property type="protein sequence ID" value="MCF6137605.1"/>
    <property type="molecule type" value="Genomic_DNA"/>
</dbReference>
<evidence type="ECO:0000313" key="2">
    <source>
        <dbReference type="EMBL" id="MCF6137605.1"/>
    </source>
</evidence>